<gene>
    <name evidence="10" type="ORF">K491DRAFT_669630</name>
</gene>
<evidence type="ECO:0000256" key="1">
    <source>
        <dbReference type="ARBA" id="ARBA00001971"/>
    </source>
</evidence>
<dbReference type="Pfam" id="PF00067">
    <property type="entry name" value="p450"/>
    <property type="match status" value="1"/>
</dbReference>
<evidence type="ECO:0000256" key="2">
    <source>
        <dbReference type="ARBA" id="ARBA00004685"/>
    </source>
</evidence>
<protein>
    <submittedName>
        <fullName evidence="10">Putative cytochrome P450</fullName>
    </submittedName>
</protein>
<evidence type="ECO:0000256" key="4">
    <source>
        <dbReference type="ARBA" id="ARBA00022723"/>
    </source>
</evidence>
<keyword evidence="11" id="KW-1185">Reference proteome</keyword>
<dbReference type="EMBL" id="MU004510">
    <property type="protein sequence ID" value="KAF2649034.1"/>
    <property type="molecule type" value="Genomic_DNA"/>
</dbReference>
<dbReference type="SUPFAM" id="SSF48264">
    <property type="entry name" value="Cytochrome P450"/>
    <property type="match status" value="1"/>
</dbReference>
<dbReference type="CDD" id="cd11041">
    <property type="entry name" value="CYP503A1-like"/>
    <property type="match status" value="1"/>
</dbReference>
<keyword evidence="7 9" id="KW-0503">Monooxygenase</keyword>
<comment type="similarity">
    <text evidence="3 9">Belongs to the cytochrome P450 family.</text>
</comment>
<dbReference type="AlphaFoldDB" id="A0A6A6SS57"/>
<dbReference type="Gene3D" id="1.10.630.10">
    <property type="entry name" value="Cytochrome P450"/>
    <property type="match status" value="1"/>
</dbReference>
<reference evidence="10" key="1">
    <citation type="journal article" date="2020" name="Stud. Mycol.">
        <title>101 Dothideomycetes genomes: a test case for predicting lifestyles and emergence of pathogens.</title>
        <authorList>
            <person name="Haridas S."/>
            <person name="Albert R."/>
            <person name="Binder M."/>
            <person name="Bloem J."/>
            <person name="Labutti K."/>
            <person name="Salamov A."/>
            <person name="Andreopoulos B."/>
            <person name="Baker S."/>
            <person name="Barry K."/>
            <person name="Bills G."/>
            <person name="Bluhm B."/>
            <person name="Cannon C."/>
            <person name="Castanera R."/>
            <person name="Culley D."/>
            <person name="Daum C."/>
            <person name="Ezra D."/>
            <person name="Gonzalez J."/>
            <person name="Henrissat B."/>
            <person name="Kuo A."/>
            <person name="Liang C."/>
            <person name="Lipzen A."/>
            <person name="Lutzoni F."/>
            <person name="Magnuson J."/>
            <person name="Mondo S."/>
            <person name="Nolan M."/>
            <person name="Ohm R."/>
            <person name="Pangilinan J."/>
            <person name="Park H.-J."/>
            <person name="Ramirez L."/>
            <person name="Alfaro M."/>
            <person name="Sun H."/>
            <person name="Tritt A."/>
            <person name="Yoshinaga Y."/>
            <person name="Zwiers L.-H."/>
            <person name="Turgeon B."/>
            <person name="Goodwin S."/>
            <person name="Spatafora J."/>
            <person name="Crous P."/>
            <person name="Grigoriev I."/>
        </authorList>
    </citation>
    <scope>NUCLEOTIDE SEQUENCE</scope>
    <source>
        <strain evidence="10">CBS 122681</strain>
    </source>
</reference>
<dbReference type="GO" id="GO:0016705">
    <property type="term" value="F:oxidoreductase activity, acting on paired donors, with incorporation or reduction of molecular oxygen"/>
    <property type="evidence" value="ECO:0007669"/>
    <property type="project" value="InterPro"/>
</dbReference>
<evidence type="ECO:0000256" key="6">
    <source>
        <dbReference type="ARBA" id="ARBA00023004"/>
    </source>
</evidence>
<dbReference type="PANTHER" id="PTHR46206">
    <property type="entry name" value="CYTOCHROME P450"/>
    <property type="match status" value="1"/>
</dbReference>
<comment type="pathway">
    <text evidence="2">Mycotoxin biosynthesis.</text>
</comment>
<evidence type="ECO:0000256" key="3">
    <source>
        <dbReference type="ARBA" id="ARBA00010617"/>
    </source>
</evidence>
<keyword evidence="6 8" id="KW-0408">Iron</keyword>
<dbReference type="PRINTS" id="PR00465">
    <property type="entry name" value="EP450IV"/>
</dbReference>
<keyword evidence="4 8" id="KW-0479">Metal-binding</keyword>
<dbReference type="InterPro" id="IPR036396">
    <property type="entry name" value="Cyt_P450_sf"/>
</dbReference>
<evidence type="ECO:0000313" key="11">
    <source>
        <dbReference type="Proteomes" id="UP000799324"/>
    </source>
</evidence>
<evidence type="ECO:0000256" key="8">
    <source>
        <dbReference type="PIRSR" id="PIRSR602403-1"/>
    </source>
</evidence>
<dbReference type="InterPro" id="IPR002403">
    <property type="entry name" value="Cyt_P450_E_grp-IV"/>
</dbReference>
<name>A0A6A6SS57_9PLEO</name>
<keyword evidence="5 9" id="KW-0560">Oxidoreductase</keyword>
<dbReference type="GO" id="GO:0005506">
    <property type="term" value="F:iron ion binding"/>
    <property type="evidence" value="ECO:0007669"/>
    <property type="project" value="InterPro"/>
</dbReference>
<dbReference type="PANTHER" id="PTHR46206:SF6">
    <property type="entry name" value="CYTOCHROME P450 MONOOXYGENASE AN1598-RELATED"/>
    <property type="match status" value="1"/>
</dbReference>
<dbReference type="GO" id="GO:0004497">
    <property type="term" value="F:monooxygenase activity"/>
    <property type="evidence" value="ECO:0007669"/>
    <property type="project" value="UniProtKB-KW"/>
</dbReference>
<dbReference type="OrthoDB" id="1844152at2759"/>
<feature type="binding site" description="axial binding residue" evidence="8">
    <location>
        <position position="472"/>
    </location>
    <ligand>
        <name>heme</name>
        <dbReference type="ChEBI" id="CHEBI:30413"/>
    </ligand>
    <ligandPart>
        <name>Fe</name>
        <dbReference type="ChEBI" id="CHEBI:18248"/>
    </ligandPart>
</feature>
<sequence length="534" mass="60969">MIENTSLPAGTAQNAVYRLSTWDISSVPWFYTAPLFIFALCSLSVLCSDKVSTDIKVPVGLLYQRYTPRWLSNAQFGVDAIGTIEKGYRKFKESAYKLIRSDVNMVVLPHSVMPELASLPNEIASGIRALERDLLGKWTAIHMIIESRLHHRMVQRKLTPNLSLVTPGIEDEVSSALSDIFPNSEEWTPVKPYYALLEVTARVVSRVLLGLPVCRNAEWLESATQFTENIFESIVIMRYFPPWLYTPLGFLLPSVWRTQGYVRKVHNLLGPLFAKRLEDLDNGTYKPAPGTQPDVFSWLAELSEGRDRDPTKLAHYELLLAQASIHTTLVREVNVLYDIIVEPRYLSMLREEIAHTQQTGWSKRSYHELHKLDSILKESQRVHPPTTIGLRRIMQQPYTLANGMHLPKDSYVCLPIYSIENDAANTENPEQFDGLRYYNKRLKNAGEPISQKHQFSSTDPTALGFGFGKTACPGRFFAGLVLKVLFVKLLTEYDFQFMPGVKERPKNLFAHEFLFPQRDYEILVRRRVGAKAPF</sequence>
<organism evidence="10 11">
    <name type="scientific">Lophiostoma macrostomum CBS 122681</name>
    <dbReference type="NCBI Taxonomy" id="1314788"/>
    <lineage>
        <taxon>Eukaryota</taxon>
        <taxon>Fungi</taxon>
        <taxon>Dikarya</taxon>
        <taxon>Ascomycota</taxon>
        <taxon>Pezizomycotina</taxon>
        <taxon>Dothideomycetes</taxon>
        <taxon>Pleosporomycetidae</taxon>
        <taxon>Pleosporales</taxon>
        <taxon>Lophiostomataceae</taxon>
        <taxon>Lophiostoma</taxon>
    </lineage>
</organism>
<proteinExistence type="inferred from homology"/>
<dbReference type="Proteomes" id="UP000799324">
    <property type="component" value="Unassembled WGS sequence"/>
</dbReference>
<comment type="cofactor">
    <cofactor evidence="1 8">
        <name>heme</name>
        <dbReference type="ChEBI" id="CHEBI:30413"/>
    </cofactor>
</comment>
<evidence type="ECO:0000313" key="10">
    <source>
        <dbReference type="EMBL" id="KAF2649034.1"/>
    </source>
</evidence>
<keyword evidence="8 9" id="KW-0349">Heme</keyword>
<evidence type="ECO:0000256" key="7">
    <source>
        <dbReference type="ARBA" id="ARBA00023033"/>
    </source>
</evidence>
<evidence type="ECO:0000256" key="5">
    <source>
        <dbReference type="ARBA" id="ARBA00023002"/>
    </source>
</evidence>
<dbReference type="InterPro" id="IPR001128">
    <property type="entry name" value="Cyt_P450"/>
</dbReference>
<dbReference type="PROSITE" id="PS00086">
    <property type="entry name" value="CYTOCHROME_P450"/>
    <property type="match status" value="1"/>
</dbReference>
<dbReference type="GO" id="GO:0020037">
    <property type="term" value="F:heme binding"/>
    <property type="evidence" value="ECO:0007669"/>
    <property type="project" value="InterPro"/>
</dbReference>
<accession>A0A6A6SS57</accession>
<evidence type="ECO:0000256" key="9">
    <source>
        <dbReference type="RuleBase" id="RU000461"/>
    </source>
</evidence>
<dbReference type="InterPro" id="IPR017972">
    <property type="entry name" value="Cyt_P450_CS"/>
</dbReference>